<evidence type="ECO:0000256" key="1">
    <source>
        <dbReference type="SAM" id="Phobius"/>
    </source>
</evidence>
<keyword evidence="1" id="KW-0812">Transmembrane</keyword>
<keyword evidence="3" id="KW-1185">Reference proteome</keyword>
<feature type="transmembrane region" description="Helical" evidence="1">
    <location>
        <begin position="205"/>
        <end position="226"/>
    </location>
</feature>
<gene>
    <name evidence="2" type="ORF">G3O08_18985</name>
</gene>
<protein>
    <submittedName>
        <fullName evidence="2">Uncharacterized protein</fullName>
    </submittedName>
</protein>
<evidence type="ECO:0000313" key="2">
    <source>
        <dbReference type="EMBL" id="NEN25582.1"/>
    </source>
</evidence>
<dbReference type="EMBL" id="JAAGVY010000061">
    <property type="protein sequence ID" value="NEN25582.1"/>
    <property type="molecule type" value="Genomic_DNA"/>
</dbReference>
<organism evidence="2 3">
    <name type="scientific">Cryomorpha ignava</name>
    <dbReference type="NCBI Taxonomy" id="101383"/>
    <lineage>
        <taxon>Bacteria</taxon>
        <taxon>Pseudomonadati</taxon>
        <taxon>Bacteroidota</taxon>
        <taxon>Flavobacteriia</taxon>
        <taxon>Flavobacteriales</taxon>
        <taxon>Cryomorphaceae</taxon>
        <taxon>Cryomorpha</taxon>
    </lineage>
</organism>
<proteinExistence type="predicted"/>
<dbReference type="AlphaFoldDB" id="A0A7K3WXK1"/>
<keyword evidence="1" id="KW-0472">Membrane</keyword>
<evidence type="ECO:0000313" key="3">
    <source>
        <dbReference type="Proteomes" id="UP000486602"/>
    </source>
</evidence>
<reference evidence="2 3" key="1">
    <citation type="submission" date="2020-02" db="EMBL/GenBank/DDBJ databases">
        <title>Out from the shadows clarifying the taxonomy of the family Cryomorphaceae and related taxa by utilizing the GTDB taxonomic framework.</title>
        <authorList>
            <person name="Bowman J.P."/>
        </authorList>
    </citation>
    <scope>NUCLEOTIDE SEQUENCE [LARGE SCALE GENOMIC DNA]</scope>
    <source>
        <strain evidence="2 3">QSSC 1-22</strain>
    </source>
</reference>
<feature type="transmembrane region" description="Helical" evidence="1">
    <location>
        <begin position="170"/>
        <end position="193"/>
    </location>
</feature>
<sequence>MFENINLKAELFKIRENKAQQEIDETLEAFKDLFRADWEKENRINQNLSNGSKAYYFPNSTNLDSDKIFDISAIKRLCIKYRLRFLPTKYFKANFPIEAMRAIKDTEQEHHTEIKNFMIIAPSALFKLEDANKDPLLFVPLENNKFYLIHQWGNDLSWYRRFMAWPLKSFSKLVSSIVFLSILTASLIPGFVISSSVNYFSFGRLLFAIWLMLSISAIVSFLWFTLNQKFSKDAWNSHTFN</sequence>
<accession>A0A7K3WXK1</accession>
<dbReference type="RefSeq" id="WP_163287031.1">
    <property type="nucleotide sequence ID" value="NZ_JAAGVY010000061.1"/>
</dbReference>
<dbReference type="Proteomes" id="UP000486602">
    <property type="component" value="Unassembled WGS sequence"/>
</dbReference>
<keyword evidence="1" id="KW-1133">Transmembrane helix</keyword>
<name>A0A7K3WXK1_9FLAO</name>
<comment type="caution">
    <text evidence="2">The sequence shown here is derived from an EMBL/GenBank/DDBJ whole genome shotgun (WGS) entry which is preliminary data.</text>
</comment>